<evidence type="ECO:0000259" key="4">
    <source>
        <dbReference type="PROSITE" id="PS50102"/>
    </source>
</evidence>
<dbReference type="InterPro" id="IPR000504">
    <property type="entry name" value="RRM_dom"/>
</dbReference>
<dbReference type="PROSITE" id="PS50102">
    <property type="entry name" value="RRM"/>
    <property type="match status" value="2"/>
</dbReference>
<dbReference type="SMART" id="SM00360">
    <property type="entry name" value="RRM"/>
    <property type="match status" value="1"/>
</dbReference>
<keyword evidence="6" id="KW-1185">Reference proteome</keyword>
<dbReference type="PANTHER" id="PTHR48033">
    <property type="entry name" value="RNA-BINDING (RRM/RBD/RNP MOTIFS) FAMILY PROTEIN"/>
    <property type="match status" value="1"/>
</dbReference>
<feature type="domain" description="RRM" evidence="4">
    <location>
        <begin position="134"/>
        <end position="217"/>
    </location>
</feature>
<feature type="domain" description="RRM" evidence="4">
    <location>
        <begin position="86"/>
        <end position="135"/>
    </location>
</feature>
<dbReference type="Gene3D" id="3.30.70.330">
    <property type="match status" value="2"/>
</dbReference>
<dbReference type="SUPFAM" id="SSF54928">
    <property type="entry name" value="RNA-binding domain, RBD"/>
    <property type="match status" value="2"/>
</dbReference>
<name>A0ABN7SEQ9_OIKDI</name>
<dbReference type="Pfam" id="PF00076">
    <property type="entry name" value="RRM_1"/>
    <property type="match status" value="2"/>
</dbReference>
<evidence type="ECO:0000256" key="3">
    <source>
        <dbReference type="PROSITE-ProRule" id="PRU00176"/>
    </source>
</evidence>
<evidence type="ECO:0000256" key="2">
    <source>
        <dbReference type="ARBA" id="ARBA00023242"/>
    </source>
</evidence>
<dbReference type="EMBL" id="OU015569">
    <property type="protein sequence ID" value="CAG5096800.1"/>
    <property type="molecule type" value="Genomic_DNA"/>
</dbReference>
<keyword evidence="3" id="KW-0694">RNA-binding</keyword>
<dbReference type="InterPro" id="IPR012677">
    <property type="entry name" value="Nucleotide-bd_a/b_plait_sf"/>
</dbReference>
<evidence type="ECO:0000313" key="5">
    <source>
        <dbReference type="EMBL" id="CAG5096800.1"/>
    </source>
</evidence>
<dbReference type="Proteomes" id="UP001158576">
    <property type="component" value="Chromosome XSR"/>
</dbReference>
<accession>A0ABN7SEQ9</accession>
<comment type="subcellular location">
    <subcellularLocation>
        <location evidence="1">Nucleus</location>
    </subcellularLocation>
</comment>
<dbReference type="PANTHER" id="PTHR48033:SF10">
    <property type="entry name" value="RNA-BINDING PROTEIN SQUID"/>
    <property type="match status" value="1"/>
</dbReference>
<sequence>MAQNPYDYCYGFNGFDASGGYSEQGASGNYGGYDPNAGYGGYGGGSVPPAGSTGAGLPQDDANRLQLKSDEKHGQILKKHMGSSDRKMFVGGLAHETTTANLWEYFEQFGELEDVDIKTDVYTGCSRGFGFILFKIFVGGLKPETDDETIKTFFTDLYGEIVSFERGIDKHSEMPRPFAFMTLKDEDLAAKCVKEKWHTIDDKQVECKSAVDNYQYKQQRNFHYQNNYRYDSYGGPSFGSSYGHFAGGGPARQNKGMNRSNPY</sequence>
<evidence type="ECO:0000256" key="1">
    <source>
        <dbReference type="ARBA" id="ARBA00004123"/>
    </source>
</evidence>
<evidence type="ECO:0000313" key="6">
    <source>
        <dbReference type="Proteomes" id="UP001158576"/>
    </source>
</evidence>
<gene>
    <name evidence="5" type="ORF">OKIOD_LOCUS6344</name>
</gene>
<protein>
    <submittedName>
        <fullName evidence="5">Oidioi.mRNA.OKI2018_I69.XSR.g14786.t1.cds</fullName>
    </submittedName>
</protein>
<keyword evidence="2" id="KW-0539">Nucleus</keyword>
<proteinExistence type="predicted"/>
<dbReference type="InterPro" id="IPR035979">
    <property type="entry name" value="RBD_domain_sf"/>
</dbReference>
<reference evidence="5 6" key="1">
    <citation type="submission" date="2021-04" db="EMBL/GenBank/DDBJ databases">
        <authorList>
            <person name="Bliznina A."/>
        </authorList>
    </citation>
    <scope>NUCLEOTIDE SEQUENCE [LARGE SCALE GENOMIC DNA]</scope>
</reference>
<organism evidence="5 6">
    <name type="scientific">Oikopleura dioica</name>
    <name type="common">Tunicate</name>
    <dbReference type="NCBI Taxonomy" id="34765"/>
    <lineage>
        <taxon>Eukaryota</taxon>
        <taxon>Metazoa</taxon>
        <taxon>Chordata</taxon>
        <taxon>Tunicata</taxon>
        <taxon>Appendicularia</taxon>
        <taxon>Copelata</taxon>
        <taxon>Oikopleuridae</taxon>
        <taxon>Oikopleura</taxon>
    </lineage>
</organism>